<dbReference type="Proteomes" id="UP001153069">
    <property type="component" value="Unassembled WGS sequence"/>
</dbReference>
<evidence type="ECO:0000313" key="3">
    <source>
        <dbReference type="Proteomes" id="UP001153069"/>
    </source>
</evidence>
<dbReference type="PANTHER" id="PTHR22754:SF32">
    <property type="entry name" value="DISCO-INTERACTING PROTEIN 2"/>
    <property type="match status" value="1"/>
</dbReference>
<proteinExistence type="predicted"/>
<keyword evidence="3" id="KW-1185">Reference proteome</keyword>
<organism evidence="2 3">
    <name type="scientific">Seminavis robusta</name>
    <dbReference type="NCBI Taxonomy" id="568900"/>
    <lineage>
        <taxon>Eukaryota</taxon>
        <taxon>Sar</taxon>
        <taxon>Stramenopiles</taxon>
        <taxon>Ochrophyta</taxon>
        <taxon>Bacillariophyta</taxon>
        <taxon>Bacillariophyceae</taxon>
        <taxon>Bacillariophycidae</taxon>
        <taxon>Naviculales</taxon>
        <taxon>Naviculaceae</taxon>
        <taxon>Seminavis</taxon>
    </lineage>
</organism>
<comment type="caution">
    <text evidence="2">The sequence shown here is derived from an EMBL/GenBank/DDBJ whole genome shotgun (WGS) entry which is preliminary data.</text>
</comment>
<feature type="domain" description="AMP-dependent synthetase/ligase" evidence="1">
    <location>
        <begin position="12"/>
        <end position="230"/>
    </location>
</feature>
<protein>
    <submittedName>
        <fullName evidence="2">D-alanine--D-alanyl carrier protein ligase</fullName>
    </submittedName>
</protein>
<keyword evidence="2" id="KW-0436">Ligase</keyword>
<dbReference type="PROSITE" id="PS00455">
    <property type="entry name" value="AMP_BINDING"/>
    <property type="match status" value="1"/>
</dbReference>
<dbReference type="SUPFAM" id="SSF56801">
    <property type="entry name" value="Acetyl-CoA synthetase-like"/>
    <property type="match status" value="1"/>
</dbReference>
<dbReference type="PANTHER" id="PTHR22754">
    <property type="entry name" value="DISCO-INTERACTING PROTEIN 2 DIP2 -RELATED"/>
    <property type="match status" value="1"/>
</dbReference>
<dbReference type="Gene3D" id="3.40.50.12780">
    <property type="entry name" value="N-terminal domain of ligase-like"/>
    <property type="match status" value="1"/>
</dbReference>
<evidence type="ECO:0000313" key="2">
    <source>
        <dbReference type="EMBL" id="CAB9530394.1"/>
    </source>
</evidence>
<dbReference type="OrthoDB" id="10253115at2759"/>
<reference evidence="2" key="1">
    <citation type="submission" date="2020-06" db="EMBL/GenBank/DDBJ databases">
        <authorList>
            <consortium name="Plant Systems Biology data submission"/>
        </authorList>
    </citation>
    <scope>NUCLEOTIDE SEQUENCE</scope>
    <source>
        <strain evidence="2">D6</strain>
    </source>
</reference>
<accession>A0A9N8F2K5</accession>
<gene>
    <name evidence="2" type="ORF">SEMRO_2863_G338850.1</name>
</gene>
<evidence type="ECO:0000259" key="1">
    <source>
        <dbReference type="Pfam" id="PF00501"/>
    </source>
</evidence>
<sequence length="239" mass="26452">MKIFSTILEALNHHAAEIPDKDVLTWVDIKCQEQNKMTFQQLEDESNAVAARLLKLGCKRGDRVMVAYPFGLEFLAGMFGAMKIGVIPCSIYPPNPNQLKTEMPKFRRFAEDAGAKFALSTNTFATAMTAASVLYKTGVKWIGTDKLSIKKSNSKTPNAYETYMGEPNDICFIQYTSGSTGSPKGVMISHHNLAETCKAGVSLTQCSEPNSLEVLWVPQYHDMGLVTVLWELSFLVIPL</sequence>
<dbReference type="GO" id="GO:0016874">
    <property type="term" value="F:ligase activity"/>
    <property type="evidence" value="ECO:0007669"/>
    <property type="project" value="UniProtKB-KW"/>
</dbReference>
<dbReference type="AlphaFoldDB" id="A0A9N8F2K5"/>
<dbReference type="InterPro" id="IPR000873">
    <property type="entry name" value="AMP-dep_synth/lig_dom"/>
</dbReference>
<dbReference type="EMBL" id="CAICTM010002861">
    <property type="protein sequence ID" value="CAB9530394.1"/>
    <property type="molecule type" value="Genomic_DNA"/>
</dbReference>
<dbReference type="Pfam" id="PF00501">
    <property type="entry name" value="AMP-binding"/>
    <property type="match status" value="1"/>
</dbReference>
<dbReference type="InterPro" id="IPR042099">
    <property type="entry name" value="ANL_N_sf"/>
</dbReference>
<dbReference type="InterPro" id="IPR020845">
    <property type="entry name" value="AMP-binding_CS"/>
</dbReference>
<name>A0A9N8F2K5_9STRA</name>